<keyword evidence="1" id="KW-0812">Transmembrane</keyword>
<dbReference type="Proteomes" id="UP000199245">
    <property type="component" value="Unassembled WGS sequence"/>
</dbReference>
<name>A0A1G6N813_9BRAD</name>
<gene>
    <name evidence="2" type="ORF">SAMN05216337_100445</name>
</gene>
<reference evidence="2 3" key="1">
    <citation type="submission" date="2016-10" db="EMBL/GenBank/DDBJ databases">
        <authorList>
            <person name="de Groot N.N."/>
        </authorList>
    </citation>
    <scope>NUCLEOTIDE SEQUENCE [LARGE SCALE GENOMIC DNA]</scope>
    <source>
        <strain evidence="2 3">R5</strain>
    </source>
</reference>
<proteinExistence type="predicted"/>
<feature type="transmembrane region" description="Helical" evidence="1">
    <location>
        <begin position="17"/>
        <end position="39"/>
    </location>
</feature>
<dbReference type="EMBL" id="FMZW01000004">
    <property type="protein sequence ID" value="SDC63821.1"/>
    <property type="molecule type" value="Genomic_DNA"/>
</dbReference>
<evidence type="ECO:0000256" key="1">
    <source>
        <dbReference type="SAM" id="Phobius"/>
    </source>
</evidence>
<organism evidence="2 3">
    <name type="scientific">Bradyrhizobium brasilense</name>
    <dbReference type="NCBI Taxonomy" id="1419277"/>
    <lineage>
        <taxon>Bacteria</taxon>
        <taxon>Pseudomonadati</taxon>
        <taxon>Pseudomonadota</taxon>
        <taxon>Alphaproteobacteria</taxon>
        <taxon>Hyphomicrobiales</taxon>
        <taxon>Nitrobacteraceae</taxon>
        <taxon>Bradyrhizobium</taxon>
    </lineage>
</organism>
<evidence type="ECO:0000313" key="2">
    <source>
        <dbReference type="EMBL" id="SDC63821.1"/>
    </source>
</evidence>
<dbReference type="RefSeq" id="WP_176936772.1">
    <property type="nucleotide sequence ID" value="NZ_FMZW01000004.1"/>
</dbReference>
<keyword evidence="1" id="KW-1133">Transmembrane helix</keyword>
<dbReference type="AlphaFoldDB" id="A0A1G6N813"/>
<keyword evidence="1" id="KW-0472">Membrane</keyword>
<protein>
    <submittedName>
        <fullName evidence="2">Uncharacterized protein</fullName>
    </submittedName>
</protein>
<evidence type="ECO:0000313" key="3">
    <source>
        <dbReference type="Proteomes" id="UP000199245"/>
    </source>
</evidence>
<sequence length="45" mass="4911">MHRKPEGLTRRLSDPEVLYVLVILTALGVMVVSTCGLVLHLPGLL</sequence>
<accession>A0A1G6N813</accession>